<dbReference type="GO" id="GO:0006018">
    <property type="term" value="P:2-deoxyribose 1-phosphate catabolic process"/>
    <property type="evidence" value="ECO:0007669"/>
    <property type="project" value="UniProtKB-UniRule"/>
</dbReference>
<name>A0A1I5CYU6_9HYPH</name>
<dbReference type="STRING" id="655353.SAMN04488056_102405"/>
<evidence type="ECO:0000259" key="8">
    <source>
        <dbReference type="Pfam" id="PF01676"/>
    </source>
</evidence>
<feature type="domain" description="Metalloenzyme" evidence="8">
    <location>
        <begin position="3"/>
        <end position="400"/>
    </location>
</feature>
<dbReference type="CDD" id="cd16009">
    <property type="entry name" value="PPM"/>
    <property type="match status" value="1"/>
</dbReference>
<keyword evidence="10" id="KW-1185">Reference proteome</keyword>
<evidence type="ECO:0000313" key="10">
    <source>
        <dbReference type="Proteomes" id="UP000199236"/>
    </source>
</evidence>
<sequence>MARAFILVLDSFGIGNAPDAEKFGKPTSDKGSDTLGHIASACARGEGDKEGLRSGPLSLPNMDRLGLGLVAQKATGSRPANLIDEGEPKGLCANAVEVSIGKDTPSGHWEIAGVPVPFDWGYFPETQPTFPPEMTKAFLEKTGLPGILGDKHASGTVIINELGEESIRTCMPICYTSADSVYQIAAHEEHFGLDRLYEICEIAFDLVAPYNIGRVIARPFIGETPADFERTGNRHDYSVLPPEPTLLDRAKDAGRQVLAVGKISDIFAAQGVTKKIKATGNPMIFDETLKAIAEAKDGDLVFSNLVDFDMHYGHRRDVSGYAAALEYFDGRLPELEAVLQPGDLVVLTADHGCDPTWQGTDHTREQVPVLMFGPDIAGRYAGQRNTFADIGETVAEHLGLASGKHGTSFLKA</sequence>
<dbReference type="PIRSF" id="PIRSF001491">
    <property type="entry name" value="Ppentomutase"/>
    <property type="match status" value="1"/>
</dbReference>
<comment type="catalytic activity">
    <reaction evidence="6">
        <text>alpha-D-ribose 1-phosphate = D-ribose 5-phosphate</text>
        <dbReference type="Rhea" id="RHEA:18793"/>
        <dbReference type="ChEBI" id="CHEBI:57720"/>
        <dbReference type="ChEBI" id="CHEBI:78346"/>
        <dbReference type="EC" id="5.4.2.7"/>
    </reaction>
</comment>
<organism evidence="9 10">
    <name type="scientific">Cohaesibacter marisflavi</name>
    <dbReference type="NCBI Taxonomy" id="655353"/>
    <lineage>
        <taxon>Bacteria</taxon>
        <taxon>Pseudomonadati</taxon>
        <taxon>Pseudomonadota</taxon>
        <taxon>Alphaproteobacteria</taxon>
        <taxon>Hyphomicrobiales</taxon>
        <taxon>Cohaesibacteraceae</taxon>
    </lineage>
</organism>
<comment type="function">
    <text evidence="6">Isomerase that catalyzes the conversion of deoxy-ribose 1-phosphate (dRib-1-P) and ribose 1-phosphate (Rib-1-P) to deoxy-ribose 5-phosphate (dRib-5-P) and ribose 5-phosphate (Rib-5-P), respectively.</text>
</comment>
<dbReference type="SUPFAM" id="SSF53649">
    <property type="entry name" value="Alkaline phosphatase-like"/>
    <property type="match status" value="1"/>
</dbReference>
<dbReference type="EMBL" id="FOVR01000002">
    <property type="protein sequence ID" value="SFN92036.1"/>
    <property type="molecule type" value="Genomic_DNA"/>
</dbReference>
<dbReference type="SUPFAM" id="SSF143856">
    <property type="entry name" value="DeoB insert domain-like"/>
    <property type="match status" value="1"/>
</dbReference>
<dbReference type="GO" id="GO:0009117">
    <property type="term" value="P:nucleotide metabolic process"/>
    <property type="evidence" value="ECO:0007669"/>
    <property type="project" value="UniProtKB-UniRule"/>
</dbReference>
<comment type="cofactor">
    <cofactor evidence="6">
        <name>Mn(2+)</name>
        <dbReference type="ChEBI" id="CHEBI:29035"/>
    </cofactor>
    <text evidence="6">Binds 2 manganese ions.</text>
</comment>
<dbReference type="EC" id="5.4.2.7" evidence="6 7"/>
<dbReference type="GO" id="GO:0006015">
    <property type="term" value="P:5-phosphoribose 1-diphosphate biosynthetic process"/>
    <property type="evidence" value="ECO:0007669"/>
    <property type="project" value="UniProtKB-UniPathway"/>
</dbReference>
<evidence type="ECO:0000256" key="6">
    <source>
        <dbReference type="HAMAP-Rule" id="MF_00740"/>
    </source>
</evidence>
<dbReference type="AlphaFoldDB" id="A0A1I5CYU6"/>
<dbReference type="FunFam" id="3.30.70.1250:FF:000001">
    <property type="entry name" value="Phosphopentomutase"/>
    <property type="match status" value="1"/>
</dbReference>
<feature type="binding site" evidence="6">
    <location>
        <position position="314"/>
    </location>
    <ligand>
        <name>Mn(2+)</name>
        <dbReference type="ChEBI" id="CHEBI:29035"/>
        <label>2</label>
    </ligand>
</feature>
<keyword evidence="5 6" id="KW-0413">Isomerase</keyword>
<keyword evidence="2 6" id="KW-0963">Cytoplasm</keyword>
<protein>
    <recommendedName>
        <fullName evidence="6 7">Phosphopentomutase</fullName>
        <ecNumber evidence="6 7">5.4.2.7</ecNumber>
    </recommendedName>
    <alternativeName>
        <fullName evidence="6">Phosphodeoxyribomutase</fullName>
    </alternativeName>
</protein>
<accession>A0A1I5CYU6</accession>
<dbReference type="Proteomes" id="UP000199236">
    <property type="component" value="Unassembled WGS sequence"/>
</dbReference>
<feature type="binding site" evidence="6">
    <location>
        <position position="362"/>
    </location>
    <ligand>
        <name>Mn(2+)</name>
        <dbReference type="ChEBI" id="CHEBI:29035"/>
        <label>2</label>
    </ligand>
</feature>
<dbReference type="InterPro" id="IPR024052">
    <property type="entry name" value="Phosphopentomutase_DeoB_cap_sf"/>
</dbReference>
<keyword evidence="3 6" id="KW-0479">Metal-binding</keyword>
<dbReference type="HAMAP" id="MF_00740">
    <property type="entry name" value="Phosphopentomut"/>
    <property type="match status" value="1"/>
</dbReference>
<comment type="subcellular location">
    <subcellularLocation>
        <location evidence="6">Cytoplasm</location>
    </subcellularLocation>
</comment>
<dbReference type="PANTHER" id="PTHR21110">
    <property type="entry name" value="PHOSPHOPENTOMUTASE"/>
    <property type="match status" value="1"/>
</dbReference>
<dbReference type="Gene3D" id="3.30.70.1250">
    <property type="entry name" value="Phosphopentomutase"/>
    <property type="match status" value="1"/>
</dbReference>
<dbReference type="GO" id="GO:0030145">
    <property type="term" value="F:manganese ion binding"/>
    <property type="evidence" value="ECO:0007669"/>
    <property type="project" value="UniProtKB-UniRule"/>
</dbReference>
<dbReference type="Pfam" id="PF01676">
    <property type="entry name" value="Metalloenzyme"/>
    <property type="match status" value="1"/>
</dbReference>
<dbReference type="UniPathway" id="UPA00087">
    <property type="reaction ID" value="UER00173"/>
</dbReference>
<dbReference type="GO" id="GO:0005829">
    <property type="term" value="C:cytosol"/>
    <property type="evidence" value="ECO:0007669"/>
    <property type="project" value="TreeGrafter"/>
</dbReference>
<dbReference type="Gene3D" id="3.40.720.10">
    <property type="entry name" value="Alkaline Phosphatase, subunit A"/>
    <property type="match status" value="1"/>
</dbReference>
<dbReference type="InterPro" id="IPR017850">
    <property type="entry name" value="Alkaline_phosphatase_core_sf"/>
</dbReference>
<dbReference type="GO" id="GO:0008973">
    <property type="term" value="F:phosphopentomutase activity"/>
    <property type="evidence" value="ECO:0007669"/>
    <property type="project" value="UniProtKB-UniRule"/>
</dbReference>
<dbReference type="PANTHER" id="PTHR21110:SF0">
    <property type="entry name" value="PHOSPHOPENTOMUTASE"/>
    <property type="match status" value="1"/>
</dbReference>
<dbReference type="GO" id="GO:0000287">
    <property type="term" value="F:magnesium ion binding"/>
    <property type="evidence" value="ECO:0007669"/>
    <property type="project" value="UniProtKB-UniRule"/>
</dbReference>
<dbReference type="NCBIfam" id="TIGR01696">
    <property type="entry name" value="deoB"/>
    <property type="match status" value="1"/>
</dbReference>
<keyword evidence="4 6" id="KW-0464">Manganese</keyword>
<feature type="binding site" evidence="6">
    <location>
        <position position="350"/>
    </location>
    <ligand>
        <name>Mn(2+)</name>
        <dbReference type="ChEBI" id="CHEBI:29035"/>
        <label>1</label>
    </ligand>
</feature>
<comment type="similarity">
    <text evidence="1 6">Belongs to the phosphopentomutase family.</text>
</comment>
<dbReference type="NCBIfam" id="NF003766">
    <property type="entry name" value="PRK05362.1"/>
    <property type="match status" value="1"/>
</dbReference>
<comment type="catalytic activity">
    <reaction evidence="6">
        <text>2-deoxy-alpha-D-ribose 1-phosphate = 2-deoxy-D-ribose 5-phosphate</text>
        <dbReference type="Rhea" id="RHEA:27658"/>
        <dbReference type="ChEBI" id="CHEBI:57259"/>
        <dbReference type="ChEBI" id="CHEBI:62877"/>
        <dbReference type="EC" id="5.4.2.7"/>
    </reaction>
</comment>
<evidence type="ECO:0000256" key="3">
    <source>
        <dbReference type="ARBA" id="ARBA00022723"/>
    </source>
</evidence>
<dbReference type="OrthoDB" id="9769930at2"/>
<dbReference type="InterPro" id="IPR010045">
    <property type="entry name" value="DeoB"/>
</dbReference>
<proteinExistence type="inferred from homology"/>
<gene>
    <name evidence="6" type="primary">deoB</name>
    <name evidence="9" type="ORF">SAMN04488056_102405</name>
</gene>
<evidence type="ECO:0000256" key="4">
    <source>
        <dbReference type="ARBA" id="ARBA00023211"/>
    </source>
</evidence>
<evidence type="ECO:0000256" key="7">
    <source>
        <dbReference type="NCBIfam" id="TIGR01696"/>
    </source>
</evidence>
<feature type="binding site" evidence="6">
    <location>
        <position position="10"/>
    </location>
    <ligand>
        <name>Mn(2+)</name>
        <dbReference type="ChEBI" id="CHEBI:29035"/>
        <label>1</label>
    </ligand>
</feature>
<feature type="binding site" evidence="6">
    <location>
        <position position="309"/>
    </location>
    <ligand>
        <name>Mn(2+)</name>
        <dbReference type="ChEBI" id="CHEBI:29035"/>
        <label>2</label>
    </ligand>
</feature>
<dbReference type="InterPro" id="IPR006124">
    <property type="entry name" value="Metalloenzyme"/>
</dbReference>
<dbReference type="GO" id="GO:0043094">
    <property type="term" value="P:metabolic compound salvage"/>
    <property type="evidence" value="ECO:0007669"/>
    <property type="project" value="UniProtKB-UniRule"/>
</dbReference>
<evidence type="ECO:0000313" key="9">
    <source>
        <dbReference type="EMBL" id="SFN92036.1"/>
    </source>
</evidence>
<evidence type="ECO:0000256" key="5">
    <source>
        <dbReference type="ARBA" id="ARBA00023235"/>
    </source>
</evidence>
<dbReference type="RefSeq" id="WP_090069806.1">
    <property type="nucleotide sequence ID" value="NZ_FOVR01000002.1"/>
</dbReference>
<comment type="pathway">
    <text evidence="6">Carbohydrate degradation; 2-deoxy-D-ribose 1-phosphate degradation; D-glyceraldehyde 3-phosphate and acetaldehyde from 2-deoxy-alpha-D-ribose 1-phosphate: step 1/2.</text>
</comment>
<evidence type="ECO:0000256" key="1">
    <source>
        <dbReference type="ARBA" id="ARBA00010373"/>
    </source>
</evidence>
<reference evidence="9 10" key="1">
    <citation type="submission" date="2016-10" db="EMBL/GenBank/DDBJ databases">
        <authorList>
            <person name="de Groot N.N."/>
        </authorList>
    </citation>
    <scope>NUCLEOTIDE SEQUENCE [LARGE SCALE GENOMIC DNA]</scope>
    <source>
        <strain evidence="9 10">CGMCC 1.9157</strain>
    </source>
</reference>
<evidence type="ECO:0000256" key="2">
    <source>
        <dbReference type="ARBA" id="ARBA00022490"/>
    </source>
</evidence>
<feature type="binding site" evidence="6">
    <location>
        <position position="351"/>
    </location>
    <ligand>
        <name>Mn(2+)</name>
        <dbReference type="ChEBI" id="CHEBI:29035"/>
        <label>1</label>
    </ligand>
</feature>